<name>M1DVC8_SOLTU</name>
<accession>M1DVC8</accession>
<dbReference type="EnsemblPlants" id="PGSC0003DMT400095001">
    <property type="protein sequence ID" value="PGSC0003DMT400095001"/>
    <property type="gene ID" value="PGSC0003DMG400044572"/>
</dbReference>
<feature type="region of interest" description="Disordered" evidence="1">
    <location>
        <begin position="37"/>
        <end position="84"/>
    </location>
</feature>
<dbReference type="HOGENOM" id="CLU_2531893_0_0_1"/>
<organism evidence="2 3">
    <name type="scientific">Solanum tuberosum</name>
    <name type="common">Potato</name>
    <dbReference type="NCBI Taxonomy" id="4113"/>
    <lineage>
        <taxon>Eukaryota</taxon>
        <taxon>Viridiplantae</taxon>
        <taxon>Streptophyta</taxon>
        <taxon>Embryophyta</taxon>
        <taxon>Tracheophyta</taxon>
        <taxon>Spermatophyta</taxon>
        <taxon>Magnoliopsida</taxon>
        <taxon>eudicotyledons</taxon>
        <taxon>Gunneridae</taxon>
        <taxon>Pentapetalae</taxon>
        <taxon>asterids</taxon>
        <taxon>lamiids</taxon>
        <taxon>Solanales</taxon>
        <taxon>Solanaceae</taxon>
        <taxon>Solanoideae</taxon>
        <taxon>Solaneae</taxon>
        <taxon>Solanum</taxon>
    </lineage>
</organism>
<evidence type="ECO:0000256" key="1">
    <source>
        <dbReference type="SAM" id="MobiDB-lite"/>
    </source>
</evidence>
<evidence type="ECO:0000313" key="2">
    <source>
        <dbReference type="EnsemblPlants" id="PGSC0003DMT400095001"/>
    </source>
</evidence>
<protein>
    <submittedName>
        <fullName evidence="2">Uncharacterized protein</fullName>
    </submittedName>
</protein>
<dbReference type="AlphaFoldDB" id="M1DVC8"/>
<dbReference type="Gramene" id="PGSC0003DMT400095001">
    <property type="protein sequence ID" value="PGSC0003DMT400095001"/>
    <property type="gene ID" value="PGSC0003DMG400044572"/>
</dbReference>
<dbReference type="InParanoid" id="M1DVC8"/>
<reference evidence="2" key="2">
    <citation type="submission" date="2015-06" db="UniProtKB">
        <authorList>
            <consortium name="EnsemblPlants"/>
        </authorList>
    </citation>
    <scope>IDENTIFICATION</scope>
    <source>
        <strain evidence="2">DM1-3 516 R44</strain>
    </source>
</reference>
<sequence length="84" mass="9254">MVPERTGMVPERTGMVPERTGMVPERTGMIEGRNQIGDKKEQSAHHQIVSQCCDVSPNVTKPKDVERQGDGGGQRAARPVDRRS</sequence>
<keyword evidence="3" id="KW-1185">Reference proteome</keyword>
<reference evidence="3" key="1">
    <citation type="journal article" date="2011" name="Nature">
        <title>Genome sequence and analysis of the tuber crop potato.</title>
        <authorList>
            <consortium name="The Potato Genome Sequencing Consortium"/>
        </authorList>
    </citation>
    <scope>NUCLEOTIDE SEQUENCE [LARGE SCALE GENOMIC DNA]</scope>
    <source>
        <strain evidence="3">cv. DM1-3 516 R44</strain>
    </source>
</reference>
<dbReference type="PaxDb" id="4113-PGSC0003DMT400095001"/>
<evidence type="ECO:0000313" key="3">
    <source>
        <dbReference type="Proteomes" id="UP000011115"/>
    </source>
</evidence>
<proteinExistence type="predicted"/>
<dbReference type="Proteomes" id="UP000011115">
    <property type="component" value="Unassembled WGS sequence"/>
</dbReference>